<accession>A0ABP5QC91</accession>
<keyword evidence="2" id="KW-1185">Reference proteome</keyword>
<dbReference type="PROSITE" id="PS51318">
    <property type="entry name" value="TAT"/>
    <property type="match status" value="1"/>
</dbReference>
<dbReference type="EMBL" id="BAAAQY010000004">
    <property type="protein sequence ID" value="GAA2231313.1"/>
    <property type="molecule type" value="Genomic_DNA"/>
</dbReference>
<reference evidence="2" key="1">
    <citation type="journal article" date="2019" name="Int. J. Syst. Evol. Microbiol.">
        <title>The Global Catalogue of Microorganisms (GCM) 10K type strain sequencing project: providing services to taxonomists for standard genome sequencing and annotation.</title>
        <authorList>
            <consortium name="The Broad Institute Genomics Platform"/>
            <consortium name="The Broad Institute Genome Sequencing Center for Infectious Disease"/>
            <person name="Wu L."/>
            <person name="Ma J."/>
        </authorList>
    </citation>
    <scope>NUCLEOTIDE SEQUENCE [LARGE SCALE GENOMIC DNA]</scope>
    <source>
        <strain evidence="2">JCM 16117</strain>
    </source>
</reference>
<dbReference type="RefSeq" id="WP_259479019.1">
    <property type="nucleotide sequence ID" value="NZ_BAAAQY010000004.1"/>
</dbReference>
<evidence type="ECO:0000313" key="2">
    <source>
        <dbReference type="Proteomes" id="UP001500929"/>
    </source>
</evidence>
<protein>
    <submittedName>
        <fullName evidence="1">Uncharacterized protein</fullName>
    </submittedName>
</protein>
<name>A0ABP5QC91_9MICO</name>
<organism evidence="1 2">
    <name type="scientific">Herbiconiux moechotypicola</name>
    <dbReference type="NCBI Taxonomy" id="637393"/>
    <lineage>
        <taxon>Bacteria</taxon>
        <taxon>Bacillati</taxon>
        <taxon>Actinomycetota</taxon>
        <taxon>Actinomycetes</taxon>
        <taxon>Micrococcales</taxon>
        <taxon>Microbacteriaceae</taxon>
        <taxon>Herbiconiux</taxon>
    </lineage>
</organism>
<sequence length="293" mass="30414">MTETDANAPTLPVSGGIERRTVLTVGAWSVPVLAMAVAAPSAAASTVPDCRFDVVLTPSSTPSNPLILQATSSFSGQVYTVVITSTISGDTTIGEDIDGSYVTRNLAQDGSGINGSIAADGSADWVYSGFGPSGAIVLNQRTSTVVGDDTLPVAGTDRQTLSFAFYDGSNTLIPNVGDFSVTVFDISSAADATPTGWRQNYWDAVGFSVTPTAITNVSSPYPLGGAGTGTLADPYHRIDGSQPTVGDPEIEDRFDFGSFPSGGELVYTQYDGRQGWHFIAISGLQFTVAECLP</sequence>
<dbReference type="InterPro" id="IPR006311">
    <property type="entry name" value="TAT_signal"/>
</dbReference>
<evidence type="ECO:0000313" key="1">
    <source>
        <dbReference type="EMBL" id="GAA2231313.1"/>
    </source>
</evidence>
<gene>
    <name evidence="1" type="ORF">GCM10009851_15190</name>
</gene>
<proteinExistence type="predicted"/>
<dbReference type="Proteomes" id="UP001500929">
    <property type="component" value="Unassembled WGS sequence"/>
</dbReference>
<comment type="caution">
    <text evidence="1">The sequence shown here is derived from an EMBL/GenBank/DDBJ whole genome shotgun (WGS) entry which is preliminary data.</text>
</comment>